<evidence type="ECO:0000313" key="1">
    <source>
        <dbReference type="EMBL" id="KAH7919884.1"/>
    </source>
</evidence>
<gene>
    <name evidence="1" type="ORF">BV22DRAFT_1050764</name>
</gene>
<sequence>MSESSGIPSAGPYTRGKRDRVDSAKSLAEVRGVKPKKKTRHSDTASKDIPVIPVSAAPDKEDMSQWDLLMKMDSWQRPGISTAQFKQLFRSCACGLVMTERVFEWHECATILKEGEGGILVDLTRDDVRERAEKSA</sequence>
<proteinExistence type="predicted"/>
<name>A0ACB8B386_9AGAM</name>
<organism evidence="1 2">
    <name type="scientific">Leucogyrophana mollusca</name>
    <dbReference type="NCBI Taxonomy" id="85980"/>
    <lineage>
        <taxon>Eukaryota</taxon>
        <taxon>Fungi</taxon>
        <taxon>Dikarya</taxon>
        <taxon>Basidiomycota</taxon>
        <taxon>Agaricomycotina</taxon>
        <taxon>Agaricomycetes</taxon>
        <taxon>Agaricomycetidae</taxon>
        <taxon>Boletales</taxon>
        <taxon>Boletales incertae sedis</taxon>
        <taxon>Leucogyrophana</taxon>
    </lineage>
</organism>
<comment type="caution">
    <text evidence="1">The sequence shown here is derived from an EMBL/GenBank/DDBJ whole genome shotgun (WGS) entry which is preliminary data.</text>
</comment>
<keyword evidence="2" id="KW-1185">Reference proteome</keyword>
<evidence type="ECO:0000313" key="2">
    <source>
        <dbReference type="Proteomes" id="UP000790709"/>
    </source>
</evidence>
<dbReference type="EMBL" id="MU266622">
    <property type="protein sequence ID" value="KAH7919884.1"/>
    <property type="molecule type" value="Genomic_DNA"/>
</dbReference>
<reference evidence="1" key="1">
    <citation type="journal article" date="2021" name="New Phytol.">
        <title>Evolutionary innovations through gain and loss of genes in the ectomycorrhizal Boletales.</title>
        <authorList>
            <person name="Wu G."/>
            <person name="Miyauchi S."/>
            <person name="Morin E."/>
            <person name="Kuo A."/>
            <person name="Drula E."/>
            <person name="Varga T."/>
            <person name="Kohler A."/>
            <person name="Feng B."/>
            <person name="Cao Y."/>
            <person name="Lipzen A."/>
            <person name="Daum C."/>
            <person name="Hundley H."/>
            <person name="Pangilinan J."/>
            <person name="Johnson J."/>
            <person name="Barry K."/>
            <person name="LaButti K."/>
            <person name="Ng V."/>
            <person name="Ahrendt S."/>
            <person name="Min B."/>
            <person name="Choi I.G."/>
            <person name="Park H."/>
            <person name="Plett J.M."/>
            <person name="Magnuson J."/>
            <person name="Spatafora J.W."/>
            <person name="Nagy L.G."/>
            <person name="Henrissat B."/>
            <person name="Grigoriev I.V."/>
            <person name="Yang Z.L."/>
            <person name="Xu J."/>
            <person name="Martin F.M."/>
        </authorList>
    </citation>
    <scope>NUCLEOTIDE SEQUENCE</scope>
    <source>
        <strain evidence="1">KUC20120723A-06</strain>
    </source>
</reference>
<dbReference type="Proteomes" id="UP000790709">
    <property type="component" value="Unassembled WGS sequence"/>
</dbReference>
<accession>A0ACB8B386</accession>
<protein>
    <submittedName>
        <fullName evidence="1">Uncharacterized protein</fullName>
    </submittedName>
</protein>